<accession>A0A4Y9SX41</accession>
<dbReference type="Pfam" id="PF11769">
    <property type="entry name" value="DUF3313"/>
    <property type="match status" value="1"/>
</dbReference>
<comment type="caution">
    <text evidence="1">The sequence shown here is derived from an EMBL/GenBank/DDBJ whole genome shotgun (WGS) entry which is preliminary data.</text>
</comment>
<protein>
    <submittedName>
        <fullName evidence="1">DUF3313 domain-containing protein</fullName>
    </submittedName>
</protein>
<dbReference type="Proteomes" id="UP000297258">
    <property type="component" value="Unassembled WGS sequence"/>
</dbReference>
<organism evidence="1 2">
    <name type="scientific">Massilia horti</name>
    <dbReference type="NCBI Taxonomy" id="2562153"/>
    <lineage>
        <taxon>Bacteria</taxon>
        <taxon>Pseudomonadati</taxon>
        <taxon>Pseudomonadota</taxon>
        <taxon>Betaproteobacteria</taxon>
        <taxon>Burkholderiales</taxon>
        <taxon>Oxalobacteraceae</taxon>
        <taxon>Telluria group</taxon>
        <taxon>Massilia</taxon>
    </lineage>
</organism>
<dbReference type="RefSeq" id="WP_135190431.1">
    <property type="nucleotide sequence ID" value="NZ_SPUM01000098.1"/>
</dbReference>
<dbReference type="AlphaFoldDB" id="A0A4Y9SX41"/>
<proteinExistence type="predicted"/>
<dbReference type="InterPro" id="IPR021747">
    <property type="entry name" value="DUF3313"/>
</dbReference>
<dbReference type="EMBL" id="SPUM01000098">
    <property type="protein sequence ID" value="TFW31189.1"/>
    <property type="molecule type" value="Genomic_DNA"/>
</dbReference>
<evidence type="ECO:0000313" key="1">
    <source>
        <dbReference type="EMBL" id="TFW31189.1"/>
    </source>
</evidence>
<reference evidence="1 2" key="1">
    <citation type="submission" date="2019-03" db="EMBL/GenBank/DDBJ databases">
        <title>Draft genome of Massilia hortus sp. nov., a novel bacterial species of the Oxalobacteraceae family.</title>
        <authorList>
            <person name="Peta V."/>
            <person name="Raths R."/>
            <person name="Bucking H."/>
        </authorList>
    </citation>
    <scope>NUCLEOTIDE SEQUENCE [LARGE SCALE GENOMIC DNA]</scope>
    <source>
        <strain evidence="1 2">ONC3</strain>
    </source>
</reference>
<gene>
    <name evidence="1" type="ORF">E4O92_14395</name>
</gene>
<keyword evidence="2" id="KW-1185">Reference proteome</keyword>
<evidence type="ECO:0000313" key="2">
    <source>
        <dbReference type="Proteomes" id="UP000297258"/>
    </source>
</evidence>
<sequence>MKLTSGAIVVTLALIAGCQSTPPAQPSGFLGDYSQLQPAPDRVGVMLYVDRNFDFRPYTKLRLLPPQVLVTPVPGEPPPDPAVIARIRTQMHESLQRYLAPTYQLVDQAGPDVLTVRSAITGLEAATPPKHAIDVLPVKALVNRGREAVGTAPHVAEMSGEVEVLAPDGKRVIAGTASRKGDQRLPQGDQITWESLASITDYWARNVRKRLDQLRGVTPPVAMNVQ</sequence>
<dbReference type="OrthoDB" id="5565234at2"/>
<dbReference type="PROSITE" id="PS51257">
    <property type="entry name" value="PROKAR_LIPOPROTEIN"/>
    <property type="match status" value="1"/>
</dbReference>
<name>A0A4Y9SX41_9BURK</name>